<dbReference type="Gene3D" id="3.30.530.20">
    <property type="match status" value="1"/>
</dbReference>
<dbReference type="AlphaFoldDB" id="A0A410X4P0"/>
<dbReference type="GeneID" id="95378932"/>
<accession>A0A410X4P0</accession>
<dbReference type="OrthoDB" id="9800600at2"/>
<evidence type="ECO:0000313" key="4">
    <source>
        <dbReference type="EMBL" id="QAV21566.1"/>
    </source>
</evidence>
<dbReference type="InterPro" id="IPR023393">
    <property type="entry name" value="START-like_dom_sf"/>
</dbReference>
<comment type="similarity">
    <text evidence="1">Belongs to the AHA1 family.</text>
</comment>
<reference evidence="4 5" key="1">
    <citation type="submission" date="2018-01" db="EMBL/GenBank/DDBJ databases">
        <title>The whole genome sequencing and assembly of Paenibacillus chitinolyticus KCCM 41400 strain.</title>
        <authorList>
            <person name="Kim J.-Y."/>
            <person name="Park M.-K."/>
            <person name="Lee Y.-J."/>
            <person name="Yi H."/>
            <person name="Bahn Y.-S."/>
            <person name="Kim J.F."/>
            <person name="Lee D.-W."/>
        </authorList>
    </citation>
    <scope>NUCLEOTIDE SEQUENCE [LARGE SCALE GENOMIC DNA]</scope>
    <source>
        <strain evidence="4 5">KCCM 41400</strain>
    </source>
</reference>
<dbReference type="Proteomes" id="UP001527202">
    <property type="component" value="Unassembled WGS sequence"/>
</dbReference>
<dbReference type="Proteomes" id="UP000288943">
    <property type="component" value="Chromosome"/>
</dbReference>
<evidence type="ECO:0000313" key="3">
    <source>
        <dbReference type="EMBL" id="MCY9597094.1"/>
    </source>
</evidence>
<reference evidence="3 6" key="2">
    <citation type="submission" date="2022-05" db="EMBL/GenBank/DDBJ databases">
        <title>Genome Sequencing of Bee-Associated Microbes.</title>
        <authorList>
            <person name="Dunlap C."/>
        </authorList>
    </citation>
    <scope>NUCLEOTIDE SEQUENCE [LARGE SCALE GENOMIC DNA]</scope>
    <source>
        <strain evidence="3 6">NRRL B-23120</strain>
    </source>
</reference>
<dbReference type="SUPFAM" id="SSF55961">
    <property type="entry name" value="Bet v1-like"/>
    <property type="match status" value="1"/>
</dbReference>
<dbReference type="EMBL" id="CP026520">
    <property type="protein sequence ID" value="QAV21566.1"/>
    <property type="molecule type" value="Genomic_DNA"/>
</dbReference>
<protein>
    <submittedName>
        <fullName evidence="4">Polyketide cyclase</fullName>
    </submittedName>
    <submittedName>
        <fullName evidence="3">SRPBCC domain-containing protein</fullName>
    </submittedName>
</protein>
<keyword evidence="6" id="KW-1185">Reference proteome</keyword>
<dbReference type="EMBL" id="JAMDMJ010000017">
    <property type="protein sequence ID" value="MCY9597094.1"/>
    <property type="molecule type" value="Genomic_DNA"/>
</dbReference>
<organism evidence="4 5">
    <name type="scientific">Paenibacillus chitinolyticus</name>
    <dbReference type="NCBI Taxonomy" id="79263"/>
    <lineage>
        <taxon>Bacteria</taxon>
        <taxon>Bacillati</taxon>
        <taxon>Bacillota</taxon>
        <taxon>Bacilli</taxon>
        <taxon>Bacillales</taxon>
        <taxon>Paenibacillaceae</taxon>
        <taxon>Paenibacillus</taxon>
    </lineage>
</organism>
<evidence type="ECO:0000313" key="5">
    <source>
        <dbReference type="Proteomes" id="UP000288943"/>
    </source>
</evidence>
<dbReference type="Pfam" id="PF08327">
    <property type="entry name" value="AHSA1"/>
    <property type="match status" value="1"/>
</dbReference>
<dbReference type="InterPro" id="IPR013538">
    <property type="entry name" value="ASHA1/2-like_C"/>
</dbReference>
<evidence type="ECO:0000256" key="1">
    <source>
        <dbReference type="ARBA" id="ARBA00006817"/>
    </source>
</evidence>
<sequence length="149" mass="17191">MDLSYHFYIDGSPEQVWEVFVTPEKTRKIFFDCVIDSSYVPGESIRFIGPGNDGEQTVHIYGEVLEYEPNRILSYIEHPGPTYYPNHADITTRVTIKLEPFAGCTKLTLINDQWVDNHPSYEKADPAWWMLLSAIKTFVETGKKLDLGW</sequence>
<gene>
    <name evidence="3" type="ORF">M5X16_15130</name>
    <name evidence="4" type="ORF">PC41400_29495</name>
</gene>
<dbReference type="KEGG" id="pchi:PC41400_29495"/>
<dbReference type="RefSeq" id="WP_042235183.1">
    <property type="nucleotide sequence ID" value="NZ_CP026520.1"/>
</dbReference>
<evidence type="ECO:0000313" key="6">
    <source>
        <dbReference type="Proteomes" id="UP001527202"/>
    </source>
</evidence>
<evidence type="ECO:0000259" key="2">
    <source>
        <dbReference type="Pfam" id="PF08327"/>
    </source>
</evidence>
<proteinExistence type="inferred from homology"/>
<name>A0A410X4P0_9BACL</name>
<feature type="domain" description="Activator of Hsp90 ATPase homologue 1/2-like C-terminal" evidence="2">
    <location>
        <begin position="12"/>
        <end position="139"/>
    </location>
</feature>